<feature type="domain" description="RRM" evidence="4">
    <location>
        <begin position="18"/>
        <end position="95"/>
    </location>
</feature>
<evidence type="ECO:0000259" key="4">
    <source>
        <dbReference type="PROSITE" id="PS50102"/>
    </source>
</evidence>
<reference evidence="5 6" key="1">
    <citation type="journal article" date="2014" name="Genome Biol.">
        <title>Transcriptome and methylome profiling reveals relics of genome dominance in the mesopolyploid Brassica oleracea.</title>
        <authorList>
            <person name="Parkin I.A."/>
            <person name="Koh C."/>
            <person name="Tang H."/>
            <person name="Robinson S.J."/>
            <person name="Kagale S."/>
            <person name="Clarke W.E."/>
            <person name="Town C.D."/>
            <person name="Nixon J."/>
            <person name="Krishnakumar V."/>
            <person name="Bidwell S.L."/>
            <person name="Denoeud F."/>
            <person name="Belcram H."/>
            <person name="Links M.G."/>
            <person name="Just J."/>
            <person name="Clarke C."/>
            <person name="Bender T."/>
            <person name="Huebert T."/>
            <person name="Mason A.S."/>
            <person name="Pires J.C."/>
            <person name="Barker G."/>
            <person name="Moore J."/>
            <person name="Walley P.G."/>
            <person name="Manoli S."/>
            <person name="Batley J."/>
            <person name="Edwards D."/>
            <person name="Nelson M.N."/>
            <person name="Wang X."/>
            <person name="Paterson A.H."/>
            <person name="King G."/>
            <person name="Bancroft I."/>
            <person name="Chalhoub B."/>
            <person name="Sharpe A.G."/>
        </authorList>
    </citation>
    <scope>NUCLEOTIDE SEQUENCE</scope>
    <source>
        <strain evidence="5 6">cv. TO1000</strain>
    </source>
</reference>
<feature type="region of interest" description="Disordered" evidence="3">
    <location>
        <begin position="341"/>
        <end position="442"/>
    </location>
</feature>
<evidence type="ECO:0000313" key="5">
    <source>
        <dbReference type="EnsemblPlants" id="Bo5g037510.1"/>
    </source>
</evidence>
<sequence>MSSNTSYYRSPFGDTTFTKVFVGGLAWETPTEEMRRYFDQFGEILEAVIIMDKTTGKSKGYGFVTFRESDSATRAVADPNPVIDGRKANCNIASFGRPRLSTPRDYSLMAQGENKEEALVSIKAGDNQAIPEWLLRCSRLRLPSSCIRRTDELPTILRCGHTRPEFIGKTMYRRRTFLGQFRRSGGVGIYRRTLVRRNIPTDICGIYRRTMVVGIYRRIFVRRKLLTALRRLSDEIPTDVKKSVGIPSVFSNLKRLYNDHIYLSATVTRFVGNSSENSDGIPTTVLLIGMSSEVRRYTYNSEYGYPQALYNTQLQQAQYYQQQMYGGGATSPSSSNIMPSPYYYLQAPSPRPYPHQHHQHYAHHIHQQQQQQRLPSTSSYLIYPSNFEAPTTSSNAPTSQEPISSSTESQATTHQVSGEGGVFDARDAPESATTNRELTSSS</sequence>
<dbReference type="PANTHER" id="PTHR11176:SF23">
    <property type="entry name" value="RNA-BINDING (RRM_RBD_RNP MOTIFS) FAMILY PROTEIN"/>
    <property type="match status" value="1"/>
</dbReference>
<accession>A0A0D3CCE7</accession>
<evidence type="ECO:0000256" key="1">
    <source>
        <dbReference type="ARBA" id="ARBA00022884"/>
    </source>
</evidence>
<evidence type="ECO:0000256" key="3">
    <source>
        <dbReference type="SAM" id="MobiDB-lite"/>
    </source>
</evidence>
<organism evidence="5 6">
    <name type="scientific">Brassica oleracea var. oleracea</name>
    <dbReference type="NCBI Taxonomy" id="109376"/>
    <lineage>
        <taxon>Eukaryota</taxon>
        <taxon>Viridiplantae</taxon>
        <taxon>Streptophyta</taxon>
        <taxon>Embryophyta</taxon>
        <taxon>Tracheophyta</taxon>
        <taxon>Spermatophyta</taxon>
        <taxon>Magnoliopsida</taxon>
        <taxon>eudicotyledons</taxon>
        <taxon>Gunneridae</taxon>
        <taxon>Pentapetalae</taxon>
        <taxon>rosids</taxon>
        <taxon>malvids</taxon>
        <taxon>Brassicales</taxon>
        <taxon>Brassicaceae</taxon>
        <taxon>Brassiceae</taxon>
        <taxon>Brassica</taxon>
    </lineage>
</organism>
<dbReference type="Pfam" id="PF00076">
    <property type="entry name" value="RRM_1"/>
    <property type="match status" value="1"/>
</dbReference>
<dbReference type="InterPro" id="IPR012677">
    <property type="entry name" value="Nucleotide-bd_a/b_plait_sf"/>
</dbReference>
<keyword evidence="6" id="KW-1185">Reference proteome</keyword>
<feature type="compositionally biased region" description="Basic residues" evidence="3">
    <location>
        <begin position="354"/>
        <end position="366"/>
    </location>
</feature>
<reference evidence="5" key="2">
    <citation type="submission" date="2015-03" db="UniProtKB">
        <authorList>
            <consortium name="EnsemblPlants"/>
        </authorList>
    </citation>
    <scope>IDENTIFICATION</scope>
</reference>
<dbReference type="AlphaFoldDB" id="A0A0D3CCE7"/>
<evidence type="ECO:0000313" key="6">
    <source>
        <dbReference type="Proteomes" id="UP000032141"/>
    </source>
</evidence>
<dbReference type="HOGENOM" id="CLU_620170_0_0_1"/>
<dbReference type="SMART" id="SM00360">
    <property type="entry name" value="RRM"/>
    <property type="match status" value="1"/>
</dbReference>
<protein>
    <recommendedName>
        <fullName evidence="4">RRM domain-containing protein</fullName>
    </recommendedName>
</protein>
<feature type="compositionally biased region" description="Polar residues" evidence="3">
    <location>
        <begin position="431"/>
        <end position="442"/>
    </location>
</feature>
<dbReference type="Gramene" id="Bo5g037510.1">
    <property type="protein sequence ID" value="Bo5g037510.1"/>
    <property type="gene ID" value="Bo5g037510"/>
</dbReference>
<dbReference type="eggNOG" id="KOG0149">
    <property type="taxonomic scope" value="Eukaryota"/>
</dbReference>
<dbReference type="InterPro" id="IPR000504">
    <property type="entry name" value="RRM_dom"/>
</dbReference>
<dbReference type="EnsemblPlants" id="Bo5g037510.1">
    <property type="protein sequence ID" value="Bo5g037510.1"/>
    <property type="gene ID" value="Bo5g037510"/>
</dbReference>
<dbReference type="Proteomes" id="UP000032141">
    <property type="component" value="Chromosome C5"/>
</dbReference>
<feature type="compositionally biased region" description="Polar residues" evidence="3">
    <location>
        <begin position="388"/>
        <end position="416"/>
    </location>
</feature>
<dbReference type="SUPFAM" id="SSF54928">
    <property type="entry name" value="RNA-binding domain, RBD"/>
    <property type="match status" value="1"/>
</dbReference>
<name>A0A0D3CCE7_BRAOL</name>
<dbReference type="PROSITE" id="PS50102">
    <property type="entry name" value="RRM"/>
    <property type="match status" value="1"/>
</dbReference>
<proteinExistence type="predicted"/>
<dbReference type="STRING" id="109376.A0A0D3CCE7"/>
<dbReference type="Gene3D" id="3.30.70.330">
    <property type="match status" value="1"/>
</dbReference>
<evidence type="ECO:0000256" key="2">
    <source>
        <dbReference type="PROSITE-ProRule" id="PRU00176"/>
    </source>
</evidence>
<dbReference type="GO" id="GO:0003723">
    <property type="term" value="F:RNA binding"/>
    <property type="evidence" value="ECO:0007669"/>
    <property type="project" value="UniProtKB-UniRule"/>
</dbReference>
<keyword evidence="1 2" id="KW-0694">RNA-binding</keyword>
<dbReference type="PANTHER" id="PTHR11176">
    <property type="entry name" value="BOULE-RELATED"/>
    <property type="match status" value="1"/>
</dbReference>
<dbReference type="InterPro" id="IPR035979">
    <property type="entry name" value="RBD_domain_sf"/>
</dbReference>